<dbReference type="PANTHER" id="PTHR10131:SF94">
    <property type="entry name" value="TNF RECEPTOR-ASSOCIATED FACTOR 4"/>
    <property type="match status" value="1"/>
</dbReference>
<evidence type="ECO:0000256" key="1">
    <source>
        <dbReference type="ARBA" id="ARBA00004496"/>
    </source>
</evidence>
<keyword evidence="2" id="KW-0963">Cytoplasm</keyword>
<dbReference type="PROSITE" id="PS50145">
    <property type="entry name" value="ZF_TRAF"/>
    <property type="match status" value="3"/>
</dbReference>
<evidence type="ECO:0000256" key="6">
    <source>
        <dbReference type="ARBA" id="ARBA00022833"/>
    </source>
</evidence>
<evidence type="ECO:0000259" key="9">
    <source>
        <dbReference type="PROSITE" id="PS50145"/>
    </source>
</evidence>
<evidence type="ECO:0000256" key="3">
    <source>
        <dbReference type="ARBA" id="ARBA00022723"/>
    </source>
</evidence>
<dbReference type="InterPro" id="IPR008974">
    <property type="entry name" value="TRAF-like"/>
</dbReference>
<evidence type="ECO:0000313" key="10">
    <source>
        <dbReference type="Proteomes" id="UP000694941"/>
    </source>
</evidence>
<accession>A0ABM1SY86</accession>
<feature type="zinc finger region" description="TRAF-type" evidence="7">
    <location>
        <begin position="125"/>
        <end position="177"/>
    </location>
</feature>
<organism evidence="10 11">
    <name type="scientific">Limulus polyphemus</name>
    <name type="common">Atlantic horseshoe crab</name>
    <dbReference type="NCBI Taxonomy" id="6850"/>
    <lineage>
        <taxon>Eukaryota</taxon>
        <taxon>Metazoa</taxon>
        <taxon>Ecdysozoa</taxon>
        <taxon>Arthropoda</taxon>
        <taxon>Chelicerata</taxon>
        <taxon>Merostomata</taxon>
        <taxon>Xiphosura</taxon>
        <taxon>Limulidae</taxon>
        <taxon>Limulus</taxon>
    </lineage>
</organism>
<feature type="domain" description="MATH" evidence="8">
    <location>
        <begin position="276"/>
        <end position="425"/>
    </location>
</feature>
<dbReference type="Proteomes" id="UP000694941">
    <property type="component" value="Unplaced"/>
</dbReference>
<dbReference type="Gene3D" id="3.30.40.10">
    <property type="entry name" value="Zinc/RING finger domain, C3HC4 (zinc finger)"/>
    <property type="match status" value="4"/>
</dbReference>
<keyword evidence="10" id="KW-1185">Reference proteome</keyword>
<evidence type="ECO:0000256" key="5">
    <source>
        <dbReference type="ARBA" id="ARBA00022771"/>
    </source>
</evidence>
<evidence type="ECO:0000256" key="7">
    <source>
        <dbReference type="PROSITE-ProRule" id="PRU00207"/>
    </source>
</evidence>
<dbReference type="InterPro" id="IPR002083">
    <property type="entry name" value="MATH/TRAF_dom"/>
</dbReference>
<dbReference type="InterPro" id="IPR049342">
    <property type="entry name" value="TRAF1-6_MATH_dom"/>
</dbReference>
<dbReference type="InterPro" id="IPR012227">
    <property type="entry name" value="TNF_rcpt-assoc_TRAF_met"/>
</dbReference>
<feature type="zinc finger region" description="TRAF-type" evidence="7">
    <location>
        <begin position="71"/>
        <end position="123"/>
    </location>
</feature>
<sequence length="433" mass="49584">MWCIGTVKEDQKGAMSSDGVFTCPEDSLPLDYAKVYPDPDTETTVMSSLVYCIHYKEGCKWTDELRKLQGHLNTCKYDAVPCSNRCAAMIPRLLMEDHLFYTCPMRRTRCEFCNREFNGEMLEGHVGSCQYEPVFCENKCGMKIQRRFVTNHRMNECSKRLVPCRYCQKEFVYDTLQNHTSKCPRYPLPCPNRCEPLKVPREDMEVHLKEQCPSITLQCAFRDMGCKFKGPRFALEQHMEESANSHLVLMCGLVSRQQNQITTLRNALQALTLSTSGELLWRISDFTQKMTEAKSKEGYELCSTPFYTSQCGYKLMATLFLNGNGAGEGSHLSVYIRILPGEYDSLLSWPFSHTVSFTLHDQAASPENACNIVESFVPDPSWKNFQRPSKEPDSLGFGFPRFVSHETLRKLDYIKDDTIFIKVKVDSSKIVAV</sequence>
<dbReference type="GeneID" id="106465076"/>
<feature type="domain" description="TRAF-type" evidence="9">
    <location>
        <begin position="71"/>
        <end position="123"/>
    </location>
</feature>
<dbReference type="Pfam" id="PF21355">
    <property type="entry name" value="TRAF-mep_MATH"/>
    <property type="match status" value="1"/>
</dbReference>
<feature type="zinc finger region" description="TRAF-type" evidence="7">
    <location>
        <begin position="179"/>
        <end position="236"/>
    </location>
</feature>
<dbReference type="InterPro" id="IPR013083">
    <property type="entry name" value="Znf_RING/FYVE/PHD"/>
</dbReference>
<evidence type="ECO:0000256" key="4">
    <source>
        <dbReference type="ARBA" id="ARBA00022737"/>
    </source>
</evidence>
<keyword evidence="5 7" id="KW-0863">Zinc-finger</keyword>
<dbReference type="SMART" id="SM00061">
    <property type="entry name" value="MATH"/>
    <property type="match status" value="1"/>
</dbReference>
<evidence type="ECO:0000313" key="11">
    <source>
        <dbReference type="RefSeq" id="XP_022248592.1"/>
    </source>
</evidence>
<proteinExistence type="predicted"/>
<evidence type="ECO:0000259" key="8">
    <source>
        <dbReference type="PROSITE" id="PS50144"/>
    </source>
</evidence>
<dbReference type="InterPro" id="IPR001293">
    <property type="entry name" value="Znf_TRAF"/>
</dbReference>
<dbReference type="PROSITE" id="PS50144">
    <property type="entry name" value="MATH"/>
    <property type="match status" value="1"/>
</dbReference>
<dbReference type="Pfam" id="PF02176">
    <property type="entry name" value="zf-TRAF"/>
    <property type="match status" value="2"/>
</dbReference>
<feature type="domain" description="TRAF-type" evidence="9">
    <location>
        <begin position="125"/>
        <end position="177"/>
    </location>
</feature>
<feature type="domain" description="TRAF-type" evidence="9">
    <location>
        <begin position="179"/>
        <end position="236"/>
    </location>
</feature>
<comment type="subcellular location">
    <subcellularLocation>
        <location evidence="1">Cytoplasm</location>
    </subcellularLocation>
</comment>
<keyword evidence="4" id="KW-0677">Repeat</keyword>
<gene>
    <name evidence="11" type="primary">LOC106465076</name>
</gene>
<dbReference type="PIRSF" id="PIRSF015614">
    <property type="entry name" value="TRAF"/>
    <property type="match status" value="1"/>
</dbReference>
<dbReference type="SUPFAM" id="SSF49599">
    <property type="entry name" value="TRAF domain-like"/>
    <property type="match status" value="4"/>
</dbReference>
<keyword evidence="3 7" id="KW-0479">Metal-binding</keyword>
<evidence type="ECO:0000256" key="2">
    <source>
        <dbReference type="ARBA" id="ARBA00022490"/>
    </source>
</evidence>
<dbReference type="RefSeq" id="XP_022248592.1">
    <property type="nucleotide sequence ID" value="XM_022392884.1"/>
</dbReference>
<keyword evidence="6 7" id="KW-0862">Zinc</keyword>
<dbReference type="Gene3D" id="2.60.210.10">
    <property type="entry name" value="Apoptosis, Tumor Necrosis Factor Receptor Associated Protein 2, Chain A"/>
    <property type="match status" value="1"/>
</dbReference>
<protein>
    <submittedName>
        <fullName evidence="11">TNF receptor-associated factor 4-like isoform X1</fullName>
    </submittedName>
</protein>
<reference evidence="11" key="1">
    <citation type="submission" date="2025-08" db="UniProtKB">
        <authorList>
            <consortium name="RefSeq"/>
        </authorList>
    </citation>
    <scope>IDENTIFICATION</scope>
    <source>
        <tissue evidence="11">Muscle</tissue>
    </source>
</reference>
<dbReference type="PANTHER" id="PTHR10131">
    <property type="entry name" value="TNF RECEPTOR ASSOCIATED FACTOR"/>
    <property type="match status" value="1"/>
</dbReference>
<name>A0ABM1SY86_LIMPO</name>